<reference evidence="3 4" key="1">
    <citation type="submission" date="2020-08" db="EMBL/GenBank/DDBJ databases">
        <title>Sequencing the genomes of 1000 actinobacteria strains.</title>
        <authorList>
            <person name="Klenk H.-P."/>
        </authorList>
    </citation>
    <scope>NUCLEOTIDE SEQUENCE [LARGE SCALE GENOMIC DNA]</scope>
    <source>
        <strain evidence="3 4">DSM 45584</strain>
    </source>
</reference>
<organism evidence="3 4">
    <name type="scientific">Saccharopolyspora phatthalungensis</name>
    <dbReference type="NCBI Taxonomy" id="664693"/>
    <lineage>
        <taxon>Bacteria</taxon>
        <taxon>Bacillati</taxon>
        <taxon>Actinomycetota</taxon>
        <taxon>Actinomycetes</taxon>
        <taxon>Pseudonocardiales</taxon>
        <taxon>Pseudonocardiaceae</taxon>
        <taxon>Saccharopolyspora</taxon>
    </lineage>
</organism>
<evidence type="ECO:0000313" key="3">
    <source>
        <dbReference type="EMBL" id="MBB5159088.1"/>
    </source>
</evidence>
<dbReference type="AlphaFoldDB" id="A0A840QJ66"/>
<dbReference type="RefSeq" id="WP_184731285.1">
    <property type="nucleotide sequence ID" value="NZ_JACHIW010000002.1"/>
</dbReference>
<dbReference type="Pfam" id="PF13649">
    <property type="entry name" value="Methyltransf_25"/>
    <property type="match status" value="1"/>
</dbReference>
<evidence type="ECO:0000313" key="4">
    <source>
        <dbReference type="Proteomes" id="UP000584374"/>
    </source>
</evidence>
<protein>
    <submittedName>
        <fullName evidence="3">SAM-dependent methyltransferase</fullName>
    </submittedName>
</protein>
<dbReference type="SUPFAM" id="SSF53335">
    <property type="entry name" value="S-adenosyl-L-methionine-dependent methyltransferases"/>
    <property type="match status" value="1"/>
</dbReference>
<dbReference type="Gene3D" id="3.40.50.150">
    <property type="entry name" value="Vaccinia Virus protein VP39"/>
    <property type="match status" value="1"/>
</dbReference>
<dbReference type="GO" id="GO:0008168">
    <property type="term" value="F:methyltransferase activity"/>
    <property type="evidence" value="ECO:0007669"/>
    <property type="project" value="UniProtKB-KW"/>
</dbReference>
<keyword evidence="4" id="KW-1185">Reference proteome</keyword>
<name>A0A840QJ66_9PSEU</name>
<dbReference type="EMBL" id="JACHIW010000002">
    <property type="protein sequence ID" value="MBB5159088.1"/>
    <property type="molecule type" value="Genomic_DNA"/>
</dbReference>
<dbReference type="CDD" id="cd02440">
    <property type="entry name" value="AdoMet_MTases"/>
    <property type="match status" value="1"/>
</dbReference>
<sequence length="265" mass="28869">MTDVEHFRSVYETGGVYDRSLLPHYYDGREDLDLISELLTVHYGQHARNLAVVEFGCGTGRVTARLAPYARHLVVADYSPTMIDAVRERYPQAGTLRADTRDAVAELFGEGRAGSFDLVGAFWSLSYPLGEFFESMNAAGIQPVADVAAARVEASAFVRDMTRLLAPGGHLLALFFDSDTLEQRLVTRLWEQIAPFPEEGRSYTRNLLLSALRDAEAAGEGALTHTRRGGTAWAPNADHMSSSAATPPPIPDTASAPNTPLPCSR</sequence>
<feature type="domain" description="Methyltransferase" evidence="2">
    <location>
        <begin position="52"/>
        <end position="127"/>
    </location>
</feature>
<evidence type="ECO:0000256" key="1">
    <source>
        <dbReference type="SAM" id="MobiDB-lite"/>
    </source>
</evidence>
<proteinExistence type="predicted"/>
<feature type="region of interest" description="Disordered" evidence="1">
    <location>
        <begin position="220"/>
        <end position="265"/>
    </location>
</feature>
<dbReference type="InterPro" id="IPR050508">
    <property type="entry name" value="Methyltransf_Superfamily"/>
</dbReference>
<keyword evidence="3" id="KW-0808">Transferase</keyword>
<dbReference type="PANTHER" id="PTHR42912">
    <property type="entry name" value="METHYLTRANSFERASE"/>
    <property type="match status" value="1"/>
</dbReference>
<comment type="caution">
    <text evidence="3">The sequence shown here is derived from an EMBL/GenBank/DDBJ whole genome shotgun (WGS) entry which is preliminary data.</text>
</comment>
<dbReference type="GO" id="GO:0032259">
    <property type="term" value="P:methylation"/>
    <property type="evidence" value="ECO:0007669"/>
    <property type="project" value="UniProtKB-KW"/>
</dbReference>
<evidence type="ECO:0000259" key="2">
    <source>
        <dbReference type="Pfam" id="PF13649"/>
    </source>
</evidence>
<dbReference type="InterPro" id="IPR029063">
    <property type="entry name" value="SAM-dependent_MTases_sf"/>
</dbReference>
<dbReference type="InterPro" id="IPR041698">
    <property type="entry name" value="Methyltransf_25"/>
</dbReference>
<keyword evidence="3" id="KW-0489">Methyltransferase</keyword>
<gene>
    <name evidence="3" type="ORF">BJ970_006687</name>
</gene>
<accession>A0A840QJ66</accession>
<dbReference type="Proteomes" id="UP000584374">
    <property type="component" value="Unassembled WGS sequence"/>
</dbReference>